<dbReference type="AlphaFoldDB" id="C0FT96"/>
<reference evidence="2 3" key="2">
    <citation type="submission" date="2009-03" db="EMBL/GenBank/DDBJ databases">
        <title>Draft genome sequence of Roseburia inulinivorans (DSM 16841).</title>
        <authorList>
            <person name="Sudarsanam P."/>
            <person name="Ley R."/>
            <person name="Guruge J."/>
            <person name="Turnbaugh P.J."/>
            <person name="Mahowald M."/>
            <person name="Liep D."/>
            <person name="Gordon J."/>
        </authorList>
    </citation>
    <scope>NUCLEOTIDE SEQUENCE [LARGE SCALE GENOMIC DNA]</scope>
    <source>
        <strain evidence="2 3">DSM 16841</strain>
    </source>
</reference>
<feature type="compositionally biased region" description="Basic and acidic residues" evidence="1">
    <location>
        <begin position="9"/>
        <end position="25"/>
    </location>
</feature>
<reference evidence="2 3" key="1">
    <citation type="submission" date="2009-02" db="EMBL/GenBank/DDBJ databases">
        <authorList>
            <person name="Fulton L."/>
            <person name="Clifton S."/>
            <person name="Fulton B."/>
            <person name="Xu J."/>
            <person name="Minx P."/>
            <person name="Pepin K.H."/>
            <person name="Johnson M."/>
            <person name="Bhonagiri V."/>
            <person name="Nash W.E."/>
            <person name="Mardis E.R."/>
            <person name="Wilson R.K."/>
        </authorList>
    </citation>
    <scope>NUCLEOTIDE SEQUENCE [LARGE SCALE GENOMIC DNA]</scope>
    <source>
        <strain evidence="2 3">DSM 16841</strain>
    </source>
</reference>
<protein>
    <submittedName>
        <fullName evidence="2">Uncharacterized protein</fullName>
    </submittedName>
</protein>
<organism evidence="2 3">
    <name type="scientific">Roseburia inulinivorans DSM 16841</name>
    <dbReference type="NCBI Taxonomy" id="622312"/>
    <lineage>
        <taxon>Bacteria</taxon>
        <taxon>Bacillati</taxon>
        <taxon>Bacillota</taxon>
        <taxon>Clostridia</taxon>
        <taxon>Lachnospirales</taxon>
        <taxon>Lachnospiraceae</taxon>
        <taxon>Roseburia</taxon>
    </lineage>
</organism>
<dbReference type="EMBL" id="ACFY01000086">
    <property type="protein sequence ID" value="EEG94055.1"/>
    <property type="molecule type" value="Genomic_DNA"/>
</dbReference>
<comment type="caution">
    <text evidence="2">The sequence shown here is derived from an EMBL/GenBank/DDBJ whole genome shotgun (WGS) entry which is preliminary data.</text>
</comment>
<evidence type="ECO:0000313" key="2">
    <source>
        <dbReference type="EMBL" id="EEG94055.1"/>
    </source>
</evidence>
<feature type="region of interest" description="Disordered" evidence="1">
    <location>
        <begin position="1"/>
        <end position="29"/>
    </location>
</feature>
<dbReference type="Proteomes" id="UP000003561">
    <property type="component" value="Unassembled WGS sequence"/>
</dbReference>
<proteinExistence type="predicted"/>
<name>C0FT96_9FIRM</name>
<accession>C0FT96</accession>
<gene>
    <name evidence="2" type="ORF">ROSEINA2194_01966</name>
</gene>
<evidence type="ECO:0000313" key="3">
    <source>
        <dbReference type="Proteomes" id="UP000003561"/>
    </source>
</evidence>
<sequence>MSHYNTFEKSGHFTEKSKKEHEKPRKTGVCRESWQTPVLCKRPKEI</sequence>
<evidence type="ECO:0000256" key="1">
    <source>
        <dbReference type="SAM" id="MobiDB-lite"/>
    </source>
</evidence>